<protein>
    <submittedName>
        <fullName evidence="1">Zinc ABC transporter substrate-binding protein</fullName>
    </submittedName>
</protein>
<dbReference type="AlphaFoldDB" id="A0AAJ4NNY3"/>
<organism evidence="1 2">
    <name type="scientific">Francisella salimarina</name>
    <dbReference type="NCBI Taxonomy" id="2599927"/>
    <lineage>
        <taxon>Bacteria</taxon>
        <taxon>Pseudomonadati</taxon>
        <taxon>Pseudomonadota</taxon>
        <taxon>Gammaproteobacteria</taxon>
        <taxon>Thiotrichales</taxon>
        <taxon>Francisellaceae</taxon>
        <taxon>Francisella</taxon>
    </lineage>
</organism>
<evidence type="ECO:0000313" key="2">
    <source>
        <dbReference type="Proteomes" id="UP000683421"/>
    </source>
</evidence>
<sequence>MKKLVIAVAVAIVIIAFVAVNFLTKDSTKPQTTKGSHDITVVAAENQYGSIAQLIGGSNVKVTNIINNADGDPHTFISSVKNAKLLASADVIIYNGADYDSWITPIIQSNKHAKIIKVQDLINYPETPKFGINPHLWYDPDTFPALAKKLKETFSEEDSIDSNLFEKNLVNFNHKYQQVYNLVGQIKKSSADTPVTATEPLFGYMSDALNLDMKGLAFQWVIMNESEPSPTMMVDYQNLFLNKEVKVLFYNKQVTDNVTNKMLELAEENDIPVVGITETMPTNEDAITWMVKTLQKTAEALDKANQ</sequence>
<dbReference type="PANTHER" id="PTHR42953">
    <property type="entry name" value="HIGH-AFFINITY ZINC UPTAKE SYSTEM PROTEIN ZNUA-RELATED"/>
    <property type="match status" value="1"/>
</dbReference>
<gene>
    <name evidence="1" type="ORF">KQR59_00875</name>
</gene>
<dbReference type="RefSeq" id="WP_216692270.1">
    <property type="nucleotide sequence ID" value="NZ_CP076680.1"/>
</dbReference>
<accession>A0AAJ4NNY3</accession>
<dbReference type="GO" id="GO:0046872">
    <property type="term" value="F:metal ion binding"/>
    <property type="evidence" value="ECO:0007669"/>
    <property type="project" value="InterPro"/>
</dbReference>
<dbReference type="InterPro" id="IPR006127">
    <property type="entry name" value="ZnuA-like"/>
</dbReference>
<dbReference type="GO" id="GO:0030001">
    <property type="term" value="P:metal ion transport"/>
    <property type="evidence" value="ECO:0007669"/>
    <property type="project" value="InterPro"/>
</dbReference>
<reference evidence="1 2" key="1">
    <citation type="submission" date="2021-06" db="EMBL/GenBank/DDBJ databases">
        <title>Ulceroglandular infection and bacteremia caused by Francisella salimarina in an immunocompromised patient, France.</title>
        <authorList>
            <person name="Hennebique A."/>
            <person name="Caspar Y."/>
            <person name="Maurin M."/>
            <person name="Boisset S."/>
            <person name="Pelloux I."/>
            <person name="Gallego-Hernanz M.P."/>
            <person name="Burucoa C."/>
            <person name="Cazenave-Roblot F."/>
            <person name="Plouzeau C."/>
            <person name="Rammaert B."/>
        </authorList>
    </citation>
    <scope>NUCLEOTIDE SEQUENCE [LARGE SCALE GENOMIC DNA]</scope>
    <source>
        <strain evidence="1 2">CHUGA-F75</strain>
    </source>
</reference>
<dbReference type="Proteomes" id="UP000683421">
    <property type="component" value="Chromosome"/>
</dbReference>
<keyword evidence="2" id="KW-1185">Reference proteome</keyword>
<dbReference type="KEGG" id="fsr:KQR59_00875"/>
<dbReference type="InterPro" id="IPR050492">
    <property type="entry name" value="Bact_metal-bind_prot9"/>
</dbReference>
<dbReference type="Pfam" id="PF01297">
    <property type="entry name" value="ZnuA"/>
    <property type="match status" value="1"/>
</dbReference>
<proteinExistence type="predicted"/>
<evidence type="ECO:0000313" key="1">
    <source>
        <dbReference type="EMBL" id="QWU99468.1"/>
    </source>
</evidence>
<name>A0AAJ4NNY3_9GAMM</name>
<dbReference type="EMBL" id="CP076680">
    <property type="protein sequence ID" value="QWU99468.1"/>
    <property type="molecule type" value="Genomic_DNA"/>
</dbReference>